<dbReference type="PROSITE" id="PS50850">
    <property type="entry name" value="MFS"/>
    <property type="match status" value="1"/>
</dbReference>
<name>A0A221SVN0_9DEIO</name>
<dbReference type="PANTHER" id="PTHR23501:SF197">
    <property type="entry name" value="COMD"/>
    <property type="match status" value="1"/>
</dbReference>
<evidence type="ECO:0000256" key="7">
    <source>
        <dbReference type="SAM" id="Phobius"/>
    </source>
</evidence>
<feature type="transmembrane region" description="Helical" evidence="7">
    <location>
        <begin position="62"/>
        <end position="81"/>
    </location>
</feature>
<dbReference type="Gene3D" id="1.20.1720.10">
    <property type="entry name" value="Multidrug resistance protein D"/>
    <property type="match status" value="1"/>
</dbReference>
<dbReference type="KEGG" id="dfc:DFI_06535"/>
<sequence length="707" mass="74397">MTHATPSGAPEGHIDYSQTLDMRTKRIILFGVLLGLFLSALDQTIVGTAMPRIISELQGLNLYAWVTTSYLLANTALVPIYGKLSDLYGRKPILMFGITVFLIGSALCGMAGEPFLGNLFGGGMMQLVVFRGLQGVGGAALGSVAFAIIADLFEPAERPKYQGLFGAVFGLSSVIGPLAGGWLTDHVSWRWVFYVNLPLGLLALAFLWFKMPRLQSGLKASVDWLGAALILIFAVPLLLALTWGADGTYAWTSPTVLGLFALSAAALVGFLASQTRHPSPIIPLHLFRNPTFLWGSLARFLFGAAFLGAVLFLSLYLVQVQGVSATQAGTATIPLTFGLIFGAVTSGQIASRFGKYKPLMLFGLMVMILGFWWLSTLNADTSYTSVIIRMVLLGLGMGPALPLYTTALQLSVKPWEIGVATSAGQFFQQMGSTIGVAIFGAILTSGLTSNLGTAFAEQARANTGTVATTLTSIGEQVSHGGGNSSGGIDRNAAPETNAQITERFDALRRNLTTLVRTGDPAAREAVRTDKFVTTLPADVQKRFTDIPEGGVAAAVRQGFDQTGAAIEAAITSGDPARVQALAANPQLPADLRARLAAIPAAALQSPQARAQILAGIQQGLTAGRDEAARTAEQQALDAALAGVNDGEKISLASTRAVKVAFADTVAHIYLYCIGVGILALLATLMMPNLTMPRRGEAGAPAPTHVEL</sequence>
<comment type="subcellular location">
    <subcellularLocation>
        <location evidence="1">Cell membrane</location>
        <topology evidence="1">Multi-pass membrane protein</topology>
    </subcellularLocation>
</comment>
<dbReference type="STRING" id="317577.GCA_000419625_02608"/>
<evidence type="ECO:0000256" key="4">
    <source>
        <dbReference type="ARBA" id="ARBA00022692"/>
    </source>
</evidence>
<dbReference type="AlphaFoldDB" id="A0A221SVN0"/>
<feature type="transmembrane region" description="Helical" evidence="7">
    <location>
        <begin position="164"/>
        <end position="183"/>
    </location>
</feature>
<feature type="transmembrane region" description="Helical" evidence="7">
    <location>
        <begin position="249"/>
        <end position="272"/>
    </location>
</feature>
<feature type="transmembrane region" description="Helical" evidence="7">
    <location>
        <begin position="132"/>
        <end position="152"/>
    </location>
</feature>
<protein>
    <submittedName>
        <fullName evidence="9">MFS transporter</fullName>
    </submittedName>
</protein>
<dbReference type="PRINTS" id="PR01035">
    <property type="entry name" value="TCRTETA"/>
</dbReference>
<organism evidence="9 10">
    <name type="scientific">Deinococcus ficus</name>
    <dbReference type="NCBI Taxonomy" id="317577"/>
    <lineage>
        <taxon>Bacteria</taxon>
        <taxon>Thermotogati</taxon>
        <taxon>Deinococcota</taxon>
        <taxon>Deinococci</taxon>
        <taxon>Deinococcales</taxon>
        <taxon>Deinococcaceae</taxon>
        <taxon>Deinococcus</taxon>
    </lineage>
</organism>
<evidence type="ECO:0000259" key="8">
    <source>
        <dbReference type="PROSITE" id="PS50850"/>
    </source>
</evidence>
<gene>
    <name evidence="9" type="ORF">DFI_06535</name>
</gene>
<accession>A0A221SVN0</accession>
<feature type="transmembrane region" description="Helical" evidence="7">
    <location>
        <begin position="668"/>
        <end position="686"/>
    </location>
</feature>
<feature type="transmembrane region" description="Helical" evidence="7">
    <location>
        <begin position="356"/>
        <end position="374"/>
    </location>
</feature>
<dbReference type="FunFam" id="1.20.1720.10:FF:000004">
    <property type="entry name" value="EmrB/QacA family drug resistance transporter"/>
    <property type="match status" value="1"/>
</dbReference>
<dbReference type="Gene3D" id="1.20.1250.20">
    <property type="entry name" value="MFS general substrate transporter like domains"/>
    <property type="match status" value="1"/>
</dbReference>
<feature type="transmembrane region" description="Helical" evidence="7">
    <location>
        <begin position="221"/>
        <end position="243"/>
    </location>
</feature>
<evidence type="ECO:0000256" key="3">
    <source>
        <dbReference type="ARBA" id="ARBA00022475"/>
    </source>
</evidence>
<dbReference type="Pfam" id="PF07690">
    <property type="entry name" value="MFS_1"/>
    <property type="match status" value="1"/>
</dbReference>
<dbReference type="GO" id="GO:0022857">
    <property type="term" value="F:transmembrane transporter activity"/>
    <property type="evidence" value="ECO:0007669"/>
    <property type="project" value="InterPro"/>
</dbReference>
<keyword evidence="5 7" id="KW-1133">Transmembrane helix</keyword>
<feature type="transmembrane region" description="Helical" evidence="7">
    <location>
        <begin position="27"/>
        <end position="50"/>
    </location>
</feature>
<dbReference type="EMBL" id="CP021081">
    <property type="protein sequence ID" value="ASN80705.1"/>
    <property type="molecule type" value="Genomic_DNA"/>
</dbReference>
<keyword evidence="4 7" id="KW-0812">Transmembrane</keyword>
<keyword evidence="3" id="KW-1003">Cell membrane</keyword>
<dbReference type="SUPFAM" id="SSF103473">
    <property type="entry name" value="MFS general substrate transporter"/>
    <property type="match status" value="1"/>
</dbReference>
<proteinExistence type="predicted"/>
<dbReference type="Proteomes" id="UP000259030">
    <property type="component" value="Chromosome"/>
</dbReference>
<evidence type="ECO:0000256" key="5">
    <source>
        <dbReference type="ARBA" id="ARBA00022989"/>
    </source>
</evidence>
<dbReference type="InterPro" id="IPR036259">
    <property type="entry name" value="MFS_trans_sf"/>
</dbReference>
<dbReference type="InterPro" id="IPR004638">
    <property type="entry name" value="EmrB-like"/>
</dbReference>
<keyword evidence="10" id="KW-1185">Reference proteome</keyword>
<keyword evidence="6 7" id="KW-0472">Membrane</keyword>
<evidence type="ECO:0000313" key="9">
    <source>
        <dbReference type="EMBL" id="ASN80705.1"/>
    </source>
</evidence>
<dbReference type="RefSeq" id="WP_027462589.1">
    <property type="nucleotide sequence ID" value="NZ_CP021081.1"/>
</dbReference>
<feature type="transmembrane region" description="Helical" evidence="7">
    <location>
        <begin position="292"/>
        <end position="318"/>
    </location>
</feature>
<dbReference type="NCBIfam" id="TIGR00711">
    <property type="entry name" value="efflux_EmrB"/>
    <property type="match status" value="1"/>
</dbReference>
<feature type="transmembrane region" description="Helical" evidence="7">
    <location>
        <begin position="189"/>
        <end position="209"/>
    </location>
</feature>
<feature type="domain" description="Major facilitator superfamily (MFS) profile" evidence="8">
    <location>
        <begin position="28"/>
        <end position="477"/>
    </location>
</feature>
<evidence type="ECO:0000256" key="6">
    <source>
        <dbReference type="ARBA" id="ARBA00023136"/>
    </source>
</evidence>
<dbReference type="InterPro" id="IPR011701">
    <property type="entry name" value="MFS"/>
</dbReference>
<feature type="transmembrane region" description="Helical" evidence="7">
    <location>
        <begin position="93"/>
        <end position="112"/>
    </location>
</feature>
<evidence type="ECO:0000313" key="10">
    <source>
        <dbReference type="Proteomes" id="UP000259030"/>
    </source>
</evidence>
<evidence type="ECO:0000256" key="2">
    <source>
        <dbReference type="ARBA" id="ARBA00022448"/>
    </source>
</evidence>
<dbReference type="CDD" id="cd17502">
    <property type="entry name" value="MFS_Azr1_MDR_like"/>
    <property type="match status" value="1"/>
</dbReference>
<dbReference type="InterPro" id="IPR020846">
    <property type="entry name" value="MFS_dom"/>
</dbReference>
<evidence type="ECO:0000256" key="1">
    <source>
        <dbReference type="ARBA" id="ARBA00004651"/>
    </source>
</evidence>
<keyword evidence="2" id="KW-0813">Transport</keyword>
<dbReference type="GO" id="GO:0005886">
    <property type="term" value="C:plasma membrane"/>
    <property type="evidence" value="ECO:0007669"/>
    <property type="project" value="UniProtKB-SubCell"/>
</dbReference>
<feature type="transmembrane region" description="Helical" evidence="7">
    <location>
        <begin position="324"/>
        <end position="344"/>
    </location>
</feature>
<dbReference type="PANTHER" id="PTHR23501">
    <property type="entry name" value="MAJOR FACILITATOR SUPERFAMILY"/>
    <property type="match status" value="1"/>
</dbReference>
<dbReference type="InterPro" id="IPR001958">
    <property type="entry name" value="Tet-R_TetA/multi-R_MdtG-like"/>
</dbReference>
<reference evidence="9 10" key="1">
    <citation type="submission" date="2017-05" db="EMBL/GenBank/DDBJ databases">
        <title>The complete genome sequence of Deinococcus ficus isolated from the rhizosphere of the Ficus religiosa L. in Taiwan.</title>
        <authorList>
            <person name="Wu K.-M."/>
            <person name="Liao T.-L."/>
            <person name="Liu Y.-M."/>
            <person name="Young C.-C."/>
            <person name="Tsai S.-F."/>
        </authorList>
    </citation>
    <scope>NUCLEOTIDE SEQUENCE [LARGE SCALE GENOMIC DNA]</scope>
    <source>
        <strain evidence="9 10">CC-FR2-10</strain>
    </source>
</reference>
<feature type="transmembrane region" description="Helical" evidence="7">
    <location>
        <begin position="386"/>
        <end position="404"/>
    </location>
</feature>